<dbReference type="PANTHER" id="PTHR42850:SF7">
    <property type="entry name" value="BIS(5'-NUCLEOSYL)-TETRAPHOSPHATASE PRPE [ASYMMETRICAL]"/>
    <property type="match status" value="1"/>
</dbReference>
<sequence length="150" mass="17224">MNSKGKNGKEKTVQLKKELRDMLINLPSHYILSEKGQPKLVCVHAGIREEFIGKESERIKNFCRYGDVAGVDQQGKPIRRDWYKQYKGDLLVVWGHDPKPEPLMVNNTINIDQGVVFGGKLTAYRYPENEFVFVDAKKDYAGVKDNPLKR</sequence>
<dbReference type="RefSeq" id="WP_390308586.1">
    <property type="nucleotide sequence ID" value="NZ_JBHSNQ010000009.1"/>
</dbReference>
<protein>
    <recommendedName>
        <fullName evidence="3">Calcineurin-like phosphoesterase domain-containing protein</fullName>
    </recommendedName>
</protein>
<dbReference type="InterPro" id="IPR029052">
    <property type="entry name" value="Metallo-depent_PP-like"/>
</dbReference>
<evidence type="ECO:0000313" key="2">
    <source>
        <dbReference type="Proteomes" id="UP001595978"/>
    </source>
</evidence>
<dbReference type="PANTHER" id="PTHR42850">
    <property type="entry name" value="METALLOPHOSPHOESTERASE"/>
    <property type="match status" value="1"/>
</dbReference>
<comment type="caution">
    <text evidence="1">The sequence shown here is derived from an EMBL/GenBank/DDBJ whole genome shotgun (WGS) entry which is preliminary data.</text>
</comment>
<name>A0ABW0R6M6_9BACL</name>
<dbReference type="EMBL" id="JBHSNQ010000009">
    <property type="protein sequence ID" value="MFC5540349.1"/>
    <property type="molecule type" value="Genomic_DNA"/>
</dbReference>
<accession>A0ABW0R6M6</accession>
<dbReference type="Gene3D" id="3.60.21.10">
    <property type="match status" value="1"/>
</dbReference>
<evidence type="ECO:0000313" key="1">
    <source>
        <dbReference type="EMBL" id="MFC5540349.1"/>
    </source>
</evidence>
<dbReference type="InterPro" id="IPR050126">
    <property type="entry name" value="Ap4A_hydrolase"/>
</dbReference>
<organism evidence="1 2">
    <name type="scientific">Ureibacillus suwonensis</name>
    <dbReference type="NCBI Taxonomy" id="313007"/>
    <lineage>
        <taxon>Bacteria</taxon>
        <taxon>Bacillati</taxon>
        <taxon>Bacillota</taxon>
        <taxon>Bacilli</taxon>
        <taxon>Bacillales</taxon>
        <taxon>Caryophanaceae</taxon>
        <taxon>Ureibacillus</taxon>
    </lineage>
</organism>
<keyword evidence="2" id="KW-1185">Reference proteome</keyword>
<reference evidence="2" key="1">
    <citation type="journal article" date="2019" name="Int. J. Syst. Evol. Microbiol.">
        <title>The Global Catalogue of Microorganisms (GCM) 10K type strain sequencing project: providing services to taxonomists for standard genome sequencing and annotation.</title>
        <authorList>
            <consortium name="The Broad Institute Genomics Platform"/>
            <consortium name="The Broad Institute Genome Sequencing Center for Infectious Disease"/>
            <person name="Wu L."/>
            <person name="Ma J."/>
        </authorList>
    </citation>
    <scope>NUCLEOTIDE SEQUENCE [LARGE SCALE GENOMIC DNA]</scope>
    <source>
        <strain evidence="2">CCUG 56331</strain>
    </source>
</reference>
<proteinExistence type="predicted"/>
<evidence type="ECO:0008006" key="3">
    <source>
        <dbReference type="Google" id="ProtNLM"/>
    </source>
</evidence>
<dbReference type="SUPFAM" id="SSF56300">
    <property type="entry name" value="Metallo-dependent phosphatases"/>
    <property type="match status" value="1"/>
</dbReference>
<dbReference type="Proteomes" id="UP001595978">
    <property type="component" value="Unassembled WGS sequence"/>
</dbReference>
<gene>
    <name evidence="1" type="ORF">ACFPOH_00880</name>
</gene>